<protein>
    <submittedName>
        <fullName evidence="1">Uncharacterized protein</fullName>
    </submittedName>
</protein>
<reference evidence="1 2" key="1">
    <citation type="submission" date="2018-08" db="EMBL/GenBank/DDBJ databases">
        <title>Lactobacillus phages that infect wine-derived L. plantarum strains.</title>
        <authorList>
            <person name="Kyrkou I."/>
            <person name="Byth Carstens A."/>
            <person name="Ellegaard-Jensen L."/>
            <person name="Kot W."/>
            <person name="Hestbjerg Hansen L."/>
        </authorList>
    </citation>
    <scope>NUCLEOTIDE SEQUENCE [LARGE SCALE GENOMIC DNA]</scope>
</reference>
<proteinExistence type="predicted"/>
<dbReference type="KEGG" id="vg:55005651"/>
<accession>A0A3S7UQ30</accession>
<dbReference type="RefSeq" id="YP_009814513.1">
    <property type="nucleotide sequence ID" value="NC_048085.1"/>
</dbReference>
<keyword evidence="2" id="KW-1185">Reference proteome</keyword>
<dbReference type="EMBL" id="MH809531">
    <property type="protein sequence ID" value="AYH92362.1"/>
    <property type="molecule type" value="Genomic_DNA"/>
</dbReference>
<organism evidence="1 2">
    <name type="scientific">Lactobacillus phage Bromius</name>
    <dbReference type="NCBI Taxonomy" id="2315485"/>
    <lineage>
        <taxon>Viruses</taxon>
        <taxon>Duplodnaviria</taxon>
        <taxon>Heunggongvirae</taxon>
        <taxon>Uroviricota</taxon>
        <taxon>Caudoviricetes</taxon>
        <taxon>Herelleviridae</taxon>
        <taxon>Harbinvirus</taxon>
        <taxon>Harbinvirus bromius</taxon>
    </lineage>
</organism>
<name>A0A3S7UQ30_9CAUD</name>
<dbReference type="GeneID" id="55005651"/>
<evidence type="ECO:0000313" key="2">
    <source>
        <dbReference type="Proteomes" id="UP000276738"/>
    </source>
</evidence>
<dbReference type="Proteomes" id="UP000276738">
    <property type="component" value="Segment"/>
</dbReference>
<evidence type="ECO:0000313" key="1">
    <source>
        <dbReference type="EMBL" id="AYH92362.1"/>
    </source>
</evidence>
<sequence length="104" mass="11819">MTKDEMESLFIDDGIELTDDLGQAIYLFNNGLMVSGEYYEGIRGTDHRTLLDELDNSATYEELHQHYAVARLVPESMTALVSGLQLDNDKLDMLKGYGYTIENY</sequence>